<protein>
    <submittedName>
        <fullName evidence="1">Actin-related protein 3 isoform X2</fullName>
    </submittedName>
</protein>
<proteinExistence type="predicted"/>
<reference evidence="1" key="1">
    <citation type="submission" date="2018-02" db="EMBL/GenBank/DDBJ databases">
        <title>Rhizophora mucronata_Transcriptome.</title>
        <authorList>
            <person name="Meera S.P."/>
            <person name="Sreeshan A."/>
            <person name="Augustine A."/>
        </authorList>
    </citation>
    <scope>NUCLEOTIDE SEQUENCE</scope>
    <source>
        <tissue evidence="1">Leaf</tissue>
    </source>
</reference>
<dbReference type="EMBL" id="GGEC01041995">
    <property type="protein sequence ID" value="MBX22479.1"/>
    <property type="molecule type" value="Transcribed_RNA"/>
</dbReference>
<organism evidence="1">
    <name type="scientific">Rhizophora mucronata</name>
    <name type="common">Asiatic mangrove</name>
    <dbReference type="NCBI Taxonomy" id="61149"/>
    <lineage>
        <taxon>Eukaryota</taxon>
        <taxon>Viridiplantae</taxon>
        <taxon>Streptophyta</taxon>
        <taxon>Embryophyta</taxon>
        <taxon>Tracheophyta</taxon>
        <taxon>Spermatophyta</taxon>
        <taxon>Magnoliopsida</taxon>
        <taxon>eudicotyledons</taxon>
        <taxon>Gunneridae</taxon>
        <taxon>Pentapetalae</taxon>
        <taxon>rosids</taxon>
        <taxon>fabids</taxon>
        <taxon>Malpighiales</taxon>
        <taxon>Rhizophoraceae</taxon>
        <taxon>Rhizophora</taxon>
    </lineage>
</organism>
<sequence>MILFLKPSLLSPAQIFLRRTSSPFQWTRLLAPPSSSTTALGILRWVLREMWSRVLFHRQ</sequence>
<evidence type="ECO:0000313" key="1">
    <source>
        <dbReference type="EMBL" id="MBX22479.1"/>
    </source>
</evidence>
<name>A0A2P2LWY7_RHIMU</name>
<accession>A0A2P2LWY7</accession>
<dbReference type="AlphaFoldDB" id="A0A2P2LWY7"/>